<name>A0A9W9K9C8_9EURO</name>
<organism evidence="9 10">
    <name type="scientific">Penicillium angulare</name>
    <dbReference type="NCBI Taxonomy" id="116970"/>
    <lineage>
        <taxon>Eukaryota</taxon>
        <taxon>Fungi</taxon>
        <taxon>Dikarya</taxon>
        <taxon>Ascomycota</taxon>
        <taxon>Pezizomycotina</taxon>
        <taxon>Eurotiomycetes</taxon>
        <taxon>Eurotiomycetidae</taxon>
        <taxon>Eurotiales</taxon>
        <taxon>Aspergillaceae</taxon>
        <taxon>Penicillium</taxon>
    </lineage>
</organism>
<keyword evidence="3 7" id="KW-1133">Transmembrane helix</keyword>
<evidence type="ECO:0000256" key="1">
    <source>
        <dbReference type="ARBA" id="ARBA00004141"/>
    </source>
</evidence>
<feature type="transmembrane region" description="Helical" evidence="7">
    <location>
        <begin position="128"/>
        <end position="148"/>
    </location>
</feature>
<evidence type="ECO:0000256" key="4">
    <source>
        <dbReference type="ARBA" id="ARBA00023136"/>
    </source>
</evidence>
<evidence type="ECO:0000256" key="5">
    <source>
        <dbReference type="ARBA" id="ARBA00038359"/>
    </source>
</evidence>
<evidence type="ECO:0000256" key="3">
    <source>
        <dbReference type="ARBA" id="ARBA00022989"/>
    </source>
</evidence>
<feature type="region of interest" description="Disordered" evidence="6">
    <location>
        <begin position="167"/>
        <end position="188"/>
    </location>
</feature>
<comment type="subcellular location">
    <subcellularLocation>
        <location evidence="1">Membrane</location>
        <topology evidence="1">Multi-pass membrane protein</topology>
    </subcellularLocation>
</comment>
<feature type="transmembrane region" description="Helical" evidence="7">
    <location>
        <begin position="12"/>
        <end position="34"/>
    </location>
</feature>
<keyword evidence="2 7" id="KW-0812">Transmembrane</keyword>
<feature type="transmembrane region" description="Helical" evidence="7">
    <location>
        <begin position="54"/>
        <end position="75"/>
    </location>
</feature>
<evidence type="ECO:0000256" key="7">
    <source>
        <dbReference type="SAM" id="Phobius"/>
    </source>
</evidence>
<accession>A0A9W9K9C8</accession>
<comment type="caution">
    <text evidence="9">The sequence shown here is derived from an EMBL/GenBank/DDBJ whole genome shotgun (WGS) entry which is preliminary data.</text>
</comment>
<reference evidence="9" key="1">
    <citation type="submission" date="2022-11" db="EMBL/GenBank/DDBJ databases">
        <authorList>
            <person name="Petersen C."/>
        </authorList>
    </citation>
    <scope>NUCLEOTIDE SEQUENCE</scope>
    <source>
        <strain evidence="9">IBT 30069</strain>
    </source>
</reference>
<evidence type="ECO:0000256" key="6">
    <source>
        <dbReference type="SAM" id="MobiDB-lite"/>
    </source>
</evidence>
<dbReference type="OrthoDB" id="5342292at2759"/>
<feature type="transmembrane region" description="Helical" evidence="7">
    <location>
        <begin position="87"/>
        <end position="108"/>
    </location>
</feature>
<feature type="domain" description="Rhodopsin" evidence="8">
    <location>
        <begin position="3"/>
        <end position="147"/>
    </location>
</feature>
<keyword evidence="4 7" id="KW-0472">Membrane</keyword>
<dbReference type="PANTHER" id="PTHR33048">
    <property type="entry name" value="PTH11-LIKE INTEGRAL MEMBRANE PROTEIN (AFU_ORTHOLOGUE AFUA_5G11245)"/>
    <property type="match status" value="1"/>
</dbReference>
<reference evidence="9" key="2">
    <citation type="journal article" date="2023" name="IMA Fungus">
        <title>Comparative genomic study of the Penicillium genus elucidates a diverse pangenome and 15 lateral gene transfer events.</title>
        <authorList>
            <person name="Petersen C."/>
            <person name="Sorensen T."/>
            <person name="Nielsen M.R."/>
            <person name="Sondergaard T.E."/>
            <person name="Sorensen J.L."/>
            <person name="Fitzpatrick D.A."/>
            <person name="Frisvad J.C."/>
            <person name="Nielsen K.L."/>
        </authorList>
    </citation>
    <scope>NUCLEOTIDE SEQUENCE</scope>
    <source>
        <strain evidence="9">IBT 30069</strain>
    </source>
</reference>
<dbReference type="InterPro" id="IPR052337">
    <property type="entry name" value="SAT4-like"/>
</dbReference>
<evidence type="ECO:0000259" key="8">
    <source>
        <dbReference type="Pfam" id="PF20684"/>
    </source>
</evidence>
<comment type="similarity">
    <text evidence="5">Belongs to the SAT4 family.</text>
</comment>
<sequence>MISLYILLGTVIGYYTIITFIKIFICNPVSAYWVESKQADATCLSQPGVIIADSVISFITDVAIFAFPVAFTWTLQMPLWKKVKVMVLLGFGGIAVAFSLFRLVVGIHEKDQPRETTMFMTSILTANAEVGFGLICACLPAINVLLSWTRRNSSSVKAYFTRNRKTDKQSQSIYDGPTSRSGPGRNQFQKSQLSSFARRGSTDSAGLIANHAQAGVSGGENSDSIIKMVSLNQQWENASRFVLVLV</sequence>
<dbReference type="AlphaFoldDB" id="A0A9W9K9C8"/>
<gene>
    <name evidence="9" type="ORF">N7456_008117</name>
</gene>
<proteinExistence type="inferred from homology"/>
<dbReference type="EMBL" id="JAPQKH010000005">
    <property type="protein sequence ID" value="KAJ5097396.1"/>
    <property type="molecule type" value="Genomic_DNA"/>
</dbReference>
<dbReference type="PANTHER" id="PTHR33048:SF108">
    <property type="entry name" value="INTEGRAL MEMBRANE PROTEIN"/>
    <property type="match status" value="1"/>
</dbReference>
<dbReference type="GO" id="GO:0016020">
    <property type="term" value="C:membrane"/>
    <property type="evidence" value="ECO:0007669"/>
    <property type="project" value="UniProtKB-SubCell"/>
</dbReference>
<evidence type="ECO:0000256" key="2">
    <source>
        <dbReference type="ARBA" id="ARBA00022692"/>
    </source>
</evidence>
<protein>
    <recommendedName>
        <fullName evidence="8">Rhodopsin domain-containing protein</fullName>
    </recommendedName>
</protein>
<feature type="compositionally biased region" description="Polar residues" evidence="6">
    <location>
        <begin position="169"/>
        <end position="188"/>
    </location>
</feature>
<dbReference type="Pfam" id="PF20684">
    <property type="entry name" value="Fung_rhodopsin"/>
    <property type="match status" value="1"/>
</dbReference>
<keyword evidence="10" id="KW-1185">Reference proteome</keyword>
<dbReference type="InterPro" id="IPR049326">
    <property type="entry name" value="Rhodopsin_dom_fungi"/>
</dbReference>
<dbReference type="Proteomes" id="UP001149165">
    <property type="component" value="Unassembled WGS sequence"/>
</dbReference>
<evidence type="ECO:0000313" key="9">
    <source>
        <dbReference type="EMBL" id="KAJ5097396.1"/>
    </source>
</evidence>
<evidence type="ECO:0000313" key="10">
    <source>
        <dbReference type="Proteomes" id="UP001149165"/>
    </source>
</evidence>